<evidence type="ECO:0000313" key="1">
    <source>
        <dbReference type="EMBL" id="KAK0444324.1"/>
    </source>
</evidence>
<proteinExistence type="predicted"/>
<accession>A0AA39JN09</accession>
<sequence length="413" mass="45201">MVLCMFRPCSFALWRHALHRSLSTSAAAENAPTPSRLVRIGNLTEGYDIQKTLFNAKAIPVEKAIPSKDHLLVWFPDTNSAARVFDAKSKHGETFTYEGPTPPLSARIAAHIGLGAFRKIRILNLPISTIMDSVNEAFADCWDAMAHTEIVKKEPLGKATAFLEFADIHSAIKAVGKPKVGLLQDTIIDYFNNSRSYNYPPFVRVRREIVHGGRSAVVVSGIKDIPEVEQAIWSTIGSKSEPMVLDSEVVASRNSIVLQFATAQAALDFKKKFAPSTEALGVRVNWQKLDLDKPAISIIELGGSRTLYIRSSRKIRNAAQLKQFGPVMKVLKNGDITEVTFKSFHDAMNALLQLESGTHGVTGLDGASIYIANTEPVTIAPPTLPPQTEPTRSARGKEFLAKAEELATLPSKT</sequence>
<keyword evidence="2" id="KW-1185">Reference proteome</keyword>
<evidence type="ECO:0000313" key="2">
    <source>
        <dbReference type="Proteomes" id="UP001175226"/>
    </source>
</evidence>
<protein>
    <recommendedName>
        <fullName evidence="3">RRM domain-containing protein</fullName>
    </recommendedName>
</protein>
<comment type="caution">
    <text evidence="1">The sequence shown here is derived from an EMBL/GenBank/DDBJ whole genome shotgun (WGS) entry which is preliminary data.</text>
</comment>
<dbReference type="Proteomes" id="UP001175226">
    <property type="component" value="Unassembled WGS sequence"/>
</dbReference>
<dbReference type="AlphaFoldDB" id="A0AA39JN09"/>
<reference evidence="1" key="1">
    <citation type="submission" date="2023-06" db="EMBL/GenBank/DDBJ databases">
        <authorList>
            <consortium name="Lawrence Berkeley National Laboratory"/>
            <person name="Ahrendt S."/>
            <person name="Sahu N."/>
            <person name="Indic B."/>
            <person name="Wong-Bajracharya J."/>
            <person name="Merenyi Z."/>
            <person name="Ke H.-M."/>
            <person name="Monk M."/>
            <person name="Kocsube S."/>
            <person name="Drula E."/>
            <person name="Lipzen A."/>
            <person name="Balint B."/>
            <person name="Henrissat B."/>
            <person name="Andreopoulos B."/>
            <person name="Martin F.M."/>
            <person name="Harder C.B."/>
            <person name="Rigling D."/>
            <person name="Ford K.L."/>
            <person name="Foster G.D."/>
            <person name="Pangilinan J."/>
            <person name="Papanicolaou A."/>
            <person name="Barry K."/>
            <person name="LaButti K."/>
            <person name="Viragh M."/>
            <person name="Koriabine M."/>
            <person name="Yan M."/>
            <person name="Riley R."/>
            <person name="Champramary S."/>
            <person name="Plett K.L."/>
            <person name="Tsai I.J."/>
            <person name="Slot J."/>
            <person name="Sipos G."/>
            <person name="Plett J."/>
            <person name="Nagy L.G."/>
            <person name="Grigoriev I.V."/>
        </authorList>
    </citation>
    <scope>NUCLEOTIDE SEQUENCE</scope>
    <source>
        <strain evidence="1">FPL87.14</strain>
    </source>
</reference>
<gene>
    <name evidence="1" type="ORF">EV421DRAFT_1735149</name>
</gene>
<name>A0AA39JN09_9AGAR</name>
<organism evidence="1 2">
    <name type="scientific">Armillaria borealis</name>
    <dbReference type="NCBI Taxonomy" id="47425"/>
    <lineage>
        <taxon>Eukaryota</taxon>
        <taxon>Fungi</taxon>
        <taxon>Dikarya</taxon>
        <taxon>Basidiomycota</taxon>
        <taxon>Agaricomycotina</taxon>
        <taxon>Agaricomycetes</taxon>
        <taxon>Agaricomycetidae</taxon>
        <taxon>Agaricales</taxon>
        <taxon>Marasmiineae</taxon>
        <taxon>Physalacriaceae</taxon>
        <taxon>Armillaria</taxon>
    </lineage>
</organism>
<evidence type="ECO:0008006" key="3">
    <source>
        <dbReference type="Google" id="ProtNLM"/>
    </source>
</evidence>
<dbReference type="EMBL" id="JAUEPT010000019">
    <property type="protein sequence ID" value="KAK0444324.1"/>
    <property type="molecule type" value="Genomic_DNA"/>
</dbReference>